<dbReference type="Proteomes" id="UP000324336">
    <property type="component" value="Unassembled WGS sequence"/>
</dbReference>
<dbReference type="EMBL" id="SAYA01000023">
    <property type="protein sequence ID" value="TXJ23779.1"/>
    <property type="molecule type" value="Genomic_DNA"/>
</dbReference>
<dbReference type="RefSeq" id="WP_147558530.1">
    <property type="nucleotide sequence ID" value="NZ_SAXV01000020.1"/>
</dbReference>
<organism evidence="1 2">
    <name type="scientific">Brachyspira aalborgi</name>
    <dbReference type="NCBI Taxonomy" id="29522"/>
    <lineage>
        <taxon>Bacteria</taxon>
        <taxon>Pseudomonadati</taxon>
        <taxon>Spirochaetota</taxon>
        <taxon>Spirochaetia</taxon>
        <taxon>Brachyspirales</taxon>
        <taxon>Brachyspiraceae</taxon>
        <taxon>Brachyspira</taxon>
    </lineage>
</organism>
<protein>
    <submittedName>
        <fullName evidence="1">Uncharacterized protein</fullName>
    </submittedName>
</protein>
<accession>A0AB38PX32</accession>
<reference evidence="1 2" key="1">
    <citation type="journal article" date="1992" name="Lakartidningen">
        <title>[Penicillin V and not amoxicillin is the first choice preparation in acute otitis].</title>
        <authorList>
            <person name="Kamme C."/>
            <person name="Lundgren K."/>
            <person name="Prellner K."/>
        </authorList>
    </citation>
    <scope>NUCLEOTIDE SEQUENCE [LARGE SCALE GENOMIC DNA]</scope>
    <source>
        <strain evidence="1 2">PC4597II</strain>
    </source>
</reference>
<gene>
    <name evidence="1" type="ORF">EPJ73_07870</name>
</gene>
<dbReference type="AlphaFoldDB" id="A0AB38PX32"/>
<comment type="caution">
    <text evidence="1">The sequence shown here is derived from an EMBL/GenBank/DDBJ whole genome shotgun (WGS) entry which is preliminary data.</text>
</comment>
<proteinExistence type="predicted"/>
<evidence type="ECO:0000313" key="2">
    <source>
        <dbReference type="Proteomes" id="UP000324336"/>
    </source>
</evidence>
<name>A0AB38PX32_9SPIR</name>
<sequence length="138" mass="15864">MYCEAFLDEQRKHINETEDLREERINASLERFTSDIFELSPKSSQNSSKNLNKDEILAEVIANYINMGAEILPVNPWARVRERKFNASINEAQKNYFQNPNSENKSKLRNEIAKAFETALEVRIQSVLNSQNKGVKGG</sequence>
<evidence type="ECO:0000313" key="1">
    <source>
        <dbReference type="EMBL" id="TXJ23779.1"/>
    </source>
</evidence>